<dbReference type="SUPFAM" id="SSF52317">
    <property type="entry name" value="Class I glutamine amidotransferase-like"/>
    <property type="match status" value="1"/>
</dbReference>
<feature type="transmembrane region" description="Helical" evidence="1">
    <location>
        <begin position="6"/>
        <end position="27"/>
    </location>
</feature>
<protein>
    <submittedName>
        <fullName evidence="4">DUF4159 domain-containing protein</fullName>
    </submittedName>
</protein>
<feature type="transmembrane region" description="Helical" evidence="1">
    <location>
        <begin position="60"/>
        <end position="82"/>
    </location>
</feature>
<dbReference type="Pfam" id="PF13709">
    <property type="entry name" value="DUF4159"/>
    <property type="match status" value="1"/>
</dbReference>
<feature type="domain" description="DUF4159" evidence="3">
    <location>
        <begin position="698"/>
        <end position="905"/>
    </location>
</feature>
<dbReference type="EMBL" id="JAXCLX010000001">
    <property type="protein sequence ID" value="MDY0871080.1"/>
    <property type="molecule type" value="Genomic_DNA"/>
</dbReference>
<comment type="caution">
    <text evidence="4">The sequence shown here is derived from an EMBL/GenBank/DDBJ whole genome shotgun (WGS) entry which is preliminary data.</text>
</comment>
<evidence type="ECO:0000313" key="4">
    <source>
        <dbReference type="EMBL" id="MDY0871080.1"/>
    </source>
</evidence>
<evidence type="ECO:0000259" key="2">
    <source>
        <dbReference type="Pfam" id="PF07584"/>
    </source>
</evidence>
<name>A0ABU5DUU5_9PROT</name>
<dbReference type="InterPro" id="IPR011933">
    <property type="entry name" value="Double_TM_dom"/>
</dbReference>
<reference evidence="4 5" key="1">
    <citation type="journal article" date="2013" name="Antonie Van Leeuwenhoek">
        <title>Dongia rigui sp. nov., isolated from freshwater of a large wetland in Korea.</title>
        <authorList>
            <person name="Baik K.S."/>
            <person name="Hwang Y.M."/>
            <person name="Choi J.S."/>
            <person name="Kwon J."/>
            <person name="Seong C.N."/>
        </authorList>
    </citation>
    <scope>NUCLEOTIDE SEQUENCE [LARGE SCALE GENOMIC DNA]</scope>
    <source>
        <strain evidence="4 5">04SU4-P</strain>
    </source>
</reference>
<dbReference type="InterPro" id="IPR024163">
    <property type="entry name" value="Aerotolerance_reg_N"/>
</dbReference>
<organism evidence="4 5">
    <name type="scientific">Dongia rigui</name>
    <dbReference type="NCBI Taxonomy" id="940149"/>
    <lineage>
        <taxon>Bacteria</taxon>
        <taxon>Pseudomonadati</taxon>
        <taxon>Pseudomonadota</taxon>
        <taxon>Alphaproteobacteria</taxon>
        <taxon>Rhodospirillales</taxon>
        <taxon>Dongiaceae</taxon>
        <taxon>Dongia</taxon>
    </lineage>
</organism>
<evidence type="ECO:0000313" key="5">
    <source>
        <dbReference type="Proteomes" id="UP001271769"/>
    </source>
</evidence>
<keyword evidence="1" id="KW-0472">Membrane</keyword>
<dbReference type="PANTHER" id="PTHR37464">
    <property type="entry name" value="BLL2463 PROTEIN"/>
    <property type="match status" value="1"/>
</dbReference>
<sequence length="925" mass="97672">MNIGSLSILAPALLAAFLALPILWWLLRLTPPSPKRIPFPAIRLLFGLIPHEETPHRTPWWLILLRVVIAALVIAALSHPVWNAGANFGRSGPLLLLVDNGWSAAPHWREANLAADNLIDQAAREGRDVLLLPTAPGLGQTGLNPPDRLAPAQAKAALANLAPQPWPGRRDLVLAMLERTAGSNALPTDLNTTWLSDGVGLPGDADAELAARLEKLGDLKIVGPRDLPVILRPAKIDAAGLKINVERPMVGAAQSIALRILDHDGRTISLGKAGFAASRNAVEANVPLPLELRGRVGAVMLQSVVEGDNGQAGGIVLLDDSAGSKPIGVITDNAAAARQPLLGELYYVERALQPGNELRVGTVATLAKQPLSVMILPDGSKISDGERATLAAWVEDGGTLIRFAGDRLALAADDSLLPVRLRQGDRVLGGALSWSKPASLAPFPAASPFIGLDVPKDVTVNRQVLAQPDIDLGAKTWARLSDGTPLVTGTKRGDGYIVLFHVSANTAWSNLALSGLYVDMLNRLLMLAAGVPGTAQDKATPLPPAQIIDGFGRLMPAPSSLTPLSAADLKDQISGPLHPPGLYGPPEGRRALNLTAHLPAVTPLALSLDPLAPSTAIDWKPWLLLLAAMLLAADIAIGLAMRGLLSRHRAATAMSLVVACLVILAPSPRALAQDSTTPPAAVQPMTDDEIIAAADTTHLAYVRTGIPNVDATSRAGLFGLTTKLLERTSADMGEPVGIDLDVDTLDFYPILYWPIAGSSGSLSDRAVTEINRYLAGGGMILFDTADQNVVGITGGLGPGAMRLQELTGGLDIPTLAPVGPEHVLTRSFYLLKDFPGRWVGGTLWVESAQNRLNDGVASVIVGSNDYAAAWATDDYGQPLFPVTPGGEKQREFAYRFGINLVMYALTGKYKEDQVHVPAILERLGQ</sequence>
<evidence type="ECO:0000259" key="3">
    <source>
        <dbReference type="Pfam" id="PF13709"/>
    </source>
</evidence>
<dbReference type="Proteomes" id="UP001271769">
    <property type="component" value="Unassembled WGS sequence"/>
</dbReference>
<dbReference type="InterPro" id="IPR029062">
    <property type="entry name" value="Class_I_gatase-like"/>
</dbReference>
<keyword evidence="5" id="KW-1185">Reference proteome</keyword>
<dbReference type="CDD" id="cd03143">
    <property type="entry name" value="A4_beta-galactosidase_middle_domain"/>
    <property type="match status" value="1"/>
</dbReference>
<evidence type="ECO:0000256" key="1">
    <source>
        <dbReference type="SAM" id="Phobius"/>
    </source>
</evidence>
<dbReference type="Gene3D" id="3.40.50.12140">
    <property type="entry name" value="Domain of unknown function DUF4159"/>
    <property type="match status" value="1"/>
</dbReference>
<keyword evidence="1" id="KW-1133">Transmembrane helix</keyword>
<gene>
    <name evidence="4" type="ORF">SMD31_04075</name>
</gene>
<dbReference type="InterPro" id="IPR025297">
    <property type="entry name" value="DUF4159"/>
</dbReference>
<dbReference type="RefSeq" id="WP_320499448.1">
    <property type="nucleotide sequence ID" value="NZ_JAXCLX010000001.1"/>
</dbReference>
<accession>A0ABU5DUU5</accession>
<keyword evidence="1" id="KW-0812">Transmembrane</keyword>
<dbReference type="PANTHER" id="PTHR37464:SF1">
    <property type="entry name" value="BLL2463 PROTEIN"/>
    <property type="match status" value="1"/>
</dbReference>
<dbReference type="Pfam" id="PF07584">
    <property type="entry name" value="BatA"/>
    <property type="match status" value="1"/>
</dbReference>
<dbReference type="Gene3D" id="3.40.50.880">
    <property type="match status" value="1"/>
</dbReference>
<proteinExistence type="predicted"/>
<dbReference type="NCBIfam" id="TIGR02226">
    <property type="entry name" value="two_anch"/>
    <property type="match status" value="1"/>
</dbReference>
<feature type="domain" description="Aerotolerance regulator N-terminal" evidence="2">
    <location>
        <begin position="8"/>
        <end position="80"/>
    </location>
</feature>